<name>A0AAV7DXU5_ARIFI</name>
<dbReference type="Pfam" id="PF03140">
    <property type="entry name" value="DUF247"/>
    <property type="match status" value="2"/>
</dbReference>
<dbReference type="PANTHER" id="PTHR31170:SF25">
    <property type="entry name" value="BNAA09G04570D PROTEIN"/>
    <property type="match status" value="1"/>
</dbReference>
<dbReference type="Proteomes" id="UP000825729">
    <property type="component" value="Unassembled WGS sequence"/>
</dbReference>
<proteinExistence type="predicted"/>
<feature type="transmembrane region" description="Helical" evidence="2">
    <location>
        <begin position="178"/>
        <end position="196"/>
    </location>
</feature>
<evidence type="ECO:0000256" key="2">
    <source>
        <dbReference type="SAM" id="Phobius"/>
    </source>
</evidence>
<feature type="transmembrane region" description="Helical" evidence="2">
    <location>
        <begin position="395"/>
        <end position="422"/>
    </location>
</feature>
<keyword evidence="2" id="KW-1133">Transmembrane helix</keyword>
<comment type="caution">
    <text evidence="3">The sequence shown here is derived from an EMBL/GenBank/DDBJ whole genome shotgun (WGS) entry which is preliminary data.</text>
</comment>
<feature type="region of interest" description="Disordered" evidence="1">
    <location>
        <begin position="1"/>
        <end position="23"/>
    </location>
</feature>
<keyword evidence="4" id="KW-1185">Reference proteome</keyword>
<evidence type="ECO:0000256" key="1">
    <source>
        <dbReference type="SAM" id="MobiDB-lite"/>
    </source>
</evidence>
<gene>
    <name evidence="3" type="ORF">H6P81_016943</name>
</gene>
<reference evidence="3 4" key="1">
    <citation type="submission" date="2021-07" db="EMBL/GenBank/DDBJ databases">
        <title>The Aristolochia fimbriata genome: insights into angiosperm evolution, floral development and chemical biosynthesis.</title>
        <authorList>
            <person name="Jiao Y."/>
        </authorList>
    </citation>
    <scope>NUCLEOTIDE SEQUENCE [LARGE SCALE GENOMIC DNA]</scope>
    <source>
        <strain evidence="3">IBCAS-2021</strain>
        <tissue evidence="3">Leaf</tissue>
    </source>
</reference>
<accession>A0AAV7DXU5</accession>
<sequence length="426" mass="49500">MADAKPTAREEENHSKLAKEEEKKDDHVICTISPYVGNVAEMEGIEGFRHDYIESISSHLSSFFREPDDPRGSSTTSRFYKVPKQMRNRPGSEGLYDPTFVDLLKLRVLLETDNNKNGTALDDINRTGLNQLLGHYYSHLLSILERISPKTLKDVIQKIYEKREELARCYEPNIAIDFLHLLALLIGGCFVFDTIFRWSPFRVYIQCCHLWASELWVDLLLLDNQIPFFILEIFYGMFYEDHIRPNRKPYRQPEMRAIPTATRLQEGVLKLPHLHVRKNTKKVLMNLIVWEQFCCKPGTAYVSNYTILMDYLVNTPKDIEILINNGVLEHSLAADEEVEGVFNTLGEDLGHIKMGEMFEPNGFILELSNELNDYCENRFNIWWAKLLNDYFGSPWSVISLVAAVFLLLFTLLQTFFSVFSYFRPPK</sequence>
<keyword evidence="2" id="KW-0472">Membrane</keyword>
<dbReference type="AlphaFoldDB" id="A0AAV7DXU5"/>
<dbReference type="EMBL" id="JAINDJ010000007">
    <property type="protein sequence ID" value="KAG9441089.1"/>
    <property type="molecule type" value="Genomic_DNA"/>
</dbReference>
<organism evidence="3 4">
    <name type="scientific">Aristolochia fimbriata</name>
    <name type="common">White veined hardy Dutchman's pipe vine</name>
    <dbReference type="NCBI Taxonomy" id="158543"/>
    <lineage>
        <taxon>Eukaryota</taxon>
        <taxon>Viridiplantae</taxon>
        <taxon>Streptophyta</taxon>
        <taxon>Embryophyta</taxon>
        <taxon>Tracheophyta</taxon>
        <taxon>Spermatophyta</taxon>
        <taxon>Magnoliopsida</taxon>
        <taxon>Magnoliidae</taxon>
        <taxon>Piperales</taxon>
        <taxon>Aristolochiaceae</taxon>
        <taxon>Aristolochia</taxon>
    </lineage>
</organism>
<protein>
    <submittedName>
        <fullName evidence="3">Uncharacterized protein</fullName>
    </submittedName>
</protein>
<evidence type="ECO:0000313" key="3">
    <source>
        <dbReference type="EMBL" id="KAG9441089.1"/>
    </source>
</evidence>
<evidence type="ECO:0000313" key="4">
    <source>
        <dbReference type="Proteomes" id="UP000825729"/>
    </source>
</evidence>
<dbReference type="InterPro" id="IPR004158">
    <property type="entry name" value="DUF247_pln"/>
</dbReference>
<keyword evidence="2" id="KW-0812">Transmembrane</keyword>
<dbReference type="PANTHER" id="PTHR31170">
    <property type="entry name" value="BNAC04G53230D PROTEIN"/>
    <property type="match status" value="1"/>
</dbReference>